<accession>A0A4T2BWN0</accession>
<keyword evidence="9" id="KW-0902">Two-component regulatory system</keyword>
<evidence type="ECO:0000256" key="10">
    <source>
        <dbReference type="ARBA" id="ARBA00023136"/>
    </source>
</evidence>
<dbReference type="RefSeq" id="WP_136642213.1">
    <property type="nucleotide sequence ID" value="NZ_QYRT01000017.1"/>
</dbReference>
<dbReference type="Gene3D" id="6.10.340.10">
    <property type="match status" value="1"/>
</dbReference>
<dbReference type="Proteomes" id="UP000306192">
    <property type="component" value="Unassembled WGS sequence"/>
</dbReference>
<evidence type="ECO:0000256" key="5">
    <source>
        <dbReference type="ARBA" id="ARBA00022679"/>
    </source>
</evidence>
<feature type="domain" description="HAMP" evidence="13">
    <location>
        <begin position="170"/>
        <end position="223"/>
    </location>
</feature>
<proteinExistence type="predicted"/>
<keyword evidence="15" id="KW-1185">Reference proteome</keyword>
<dbReference type="EMBL" id="QYRT01000017">
    <property type="protein sequence ID" value="TIH36165.1"/>
    <property type="molecule type" value="Genomic_DNA"/>
</dbReference>
<dbReference type="InterPro" id="IPR004358">
    <property type="entry name" value="Sig_transdc_His_kin-like_C"/>
</dbReference>
<feature type="transmembrane region" description="Helical" evidence="11">
    <location>
        <begin position="12"/>
        <end position="31"/>
    </location>
</feature>
<dbReference type="PRINTS" id="PR00344">
    <property type="entry name" value="BCTRLSENSOR"/>
</dbReference>
<keyword evidence="10 11" id="KW-0472">Membrane</keyword>
<keyword evidence="8 11" id="KW-1133">Transmembrane helix</keyword>
<name>A0A4T2BWN0_9MICO</name>
<dbReference type="Gene3D" id="1.10.287.130">
    <property type="match status" value="1"/>
</dbReference>
<dbReference type="GO" id="GO:0000155">
    <property type="term" value="F:phosphorelay sensor kinase activity"/>
    <property type="evidence" value="ECO:0007669"/>
    <property type="project" value="InterPro"/>
</dbReference>
<dbReference type="SUPFAM" id="SSF55874">
    <property type="entry name" value="ATPase domain of HSP90 chaperone/DNA topoisomerase II/histidine kinase"/>
    <property type="match status" value="1"/>
</dbReference>
<dbReference type="SMART" id="SM00387">
    <property type="entry name" value="HATPase_c"/>
    <property type="match status" value="1"/>
</dbReference>
<feature type="domain" description="Histidine kinase" evidence="12">
    <location>
        <begin position="231"/>
        <end position="453"/>
    </location>
</feature>
<evidence type="ECO:0000256" key="9">
    <source>
        <dbReference type="ARBA" id="ARBA00023012"/>
    </source>
</evidence>
<dbReference type="CDD" id="cd00075">
    <property type="entry name" value="HATPase"/>
    <property type="match status" value="1"/>
</dbReference>
<dbReference type="PANTHER" id="PTHR45436">
    <property type="entry name" value="SENSOR HISTIDINE KINASE YKOH"/>
    <property type="match status" value="1"/>
</dbReference>
<gene>
    <name evidence="14" type="ORF">D4765_10330</name>
</gene>
<dbReference type="InterPro" id="IPR003660">
    <property type="entry name" value="HAMP_dom"/>
</dbReference>
<feature type="transmembrane region" description="Helical" evidence="11">
    <location>
        <begin position="150"/>
        <end position="173"/>
    </location>
</feature>
<comment type="catalytic activity">
    <reaction evidence="1">
        <text>ATP + protein L-histidine = ADP + protein N-phospho-L-histidine.</text>
        <dbReference type="EC" id="2.7.13.3"/>
    </reaction>
</comment>
<dbReference type="InterPro" id="IPR050428">
    <property type="entry name" value="TCS_sensor_his_kinase"/>
</dbReference>
<reference evidence="14 15" key="1">
    <citation type="journal article" date="2019" name="Microorganisms">
        <title>Systematic Affiliation and Genome Analysis of Subtercola vilae DB165(T) with Particular Emphasis on Cold Adaptation of an Isolate from a High-Altitude Cold Volcano Lake.</title>
        <authorList>
            <person name="Villalobos A.S."/>
            <person name="Wiese J."/>
            <person name="Imhoff J.F."/>
            <person name="Dorador C."/>
            <person name="Keller A."/>
            <person name="Hentschel U."/>
        </authorList>
    </citation>
    <scope>NUCLEOTIDE SEQUENCE [LARGE SCALE GENOMIC DNA]</scope>
    <source>
        <strain evidence="14 15">DB165</strain>
    </source>
</reference>
<evidence type="ECO:0000256" key="3">
    <source>
        <dbReference type="ARBA" id="ARBA00012438"/>
    </source>
</evidence>
<dbReference type="SMART" id="SM00388">
    <property type="entry name" value="HisKA"/>
    <property type="match status" value="1"/>
</dbReference>
<dbReference type="AlphaFoldDB" id="A0A4T2BWN0"/>
<organism evidence="14 15">
    <name type="scientific">Subtercola vilae</name>
    <dbReference type="NCBI Taxonomy" id="2056433"/>
    <lineage>
        <taxon>Bacteria</taxon>
        <taxon>Bacillati</taxon>
        <taxon>Actinomycetota</taxon>
        <taxon>Actinomycetes</taxon>
        <taxon>Micrococcales</taxon>
        <taxon>Microbacteriaceae</taxon>
        <taxon>Subtercola</taxon>
    </lineage>
</organism>
<dbReference type="GO" id="GO:0005886">
    <property type="term" value="C:plasma membrane"/>
    <property type="evidence" value="ECO:0007669"/>
    <property type="project" value="UniProtKB-SubCell"/>
</dbReference>
<evidence type="ECO:0000256" key="11">
    <source>
        <dbReference type="SAM" id="Phobius"/>
    </source>
</evidence>
<dbReference type="Pfam" id="PF00672">
    <property type="entry name" value="HAMP"/>
    <property type="match status" value="1"/>
</dbReference>
<evidence type="ECO:0000313" key="15">
    <source>
        <dbReference type="Proteomes" id="UP000306192"/>
    </source>
</evidence>
<dbReference type="SMART" id="SM00304">
    <property type="entry name" value="HAMP"/>
    <property type="match status" value="1"/>
</dbReference>
<keyword evidence="7 14" id="KW-0418">Kinase</keyword>
<dbReference type="InterPro" id="IPR005467">
    <property type="entry name" value="His_kinase_dom"/>
</dbReference>
<keyword evidence="4" id="KW-0597">Phosphoprotein</keyword>
<dbReference type="Pfam" id="PF00512">
    <property type="entry name" value="HisKA"/>
    <property type="match status" value="1"/>
</dbReference>
<keyword evidence="6 11" id="KW-0812">Transmembrane</keyword>
<dbReference type="PROSITE" id="PS50885">
    <property type="entry name" value="HAMP"/>
    <property type="match status" value="1"/>
</dbReference>
<dbReference type="InterPro" id="IPR003661">
    <property type="entry name" value="HisK_dim/P_dom"/>
</dbReference>
<dbReference type="InterPro" id="IPR036890">
    <property type="entry name" value="HATPase_C_sf"/>
</dbReference>
<evidence type="ECO:0000256" key="7">
    <source>
        <dbReference type="ARBA" id="ARBA00022777"/>
    </source>
</evidence>
<dbReference type="InterPro" id="IPR036097">
    <property type="entry name" value="HisK_dim/P_sf"/>
</dbReference>
<sequence>MRALSIRVRITLGSALVAAALLILVGVGIHLQMLTVTAQSDRTLAASDLEAFMSDIRNNPNETPDPPAAGILVLVRDPGGAYRVDTVPTGIRDALHDHSSGDDTFTLTSAAGSYTVVGKTLATPSGVWQLWAVRSSATSNLTVSEVDRRLAVALAGILVVFTFAAWLLTTLALRPVTKMRASAEILSETDSDDELPVGPANDELSALAATLNNFLRRVRGTAVRERQMISDASHELRTPIAVMSAQLELAHTHFGDAAALEKEVLAAEASLSRLARLASNLLELSRLDAAGEKQNPHETSTAGELVTELMSAIDRARMIAGAGQVTIEFEDTIVSPEQKCLLTPTAFGQVLDNLLINALNASGGTGNITVALDQTASALRLIITDEGTGMPEEFIPHAFERFSQPDTAQGSGISGSGLGLALVHTILDRAEGTITLTNRQPTGLIVEVLIANV</sequence>
<evidence type="ECO:0000256" key="8">
    <source>
        <dbReference type="ARBA" id="ARBA00022989"/>
    </source>
</evidence>
<dbReference type="EC" id="2.7.13.3" evidence="3"/>
<evidence type="ECO:0000313" key="14">
    <source>
        <dbReference type="EMBL" id="TIH36165.1"/>
    </source>
</evidence>
<dbReference type="PROSITE" id="PS50109">
    <property type="entry name" value="HIS_KIN"/>
    <property type="match status" value="1"/>
</dbReference>
<dbReference type="CDD" id="cd00082">
    <property type="entry name" value="HisKA"/>
    <property type="match status" value="1"/>
</dbReference>
<dbReference type="InterPro" id="IPR003594">
    <property type="entry name" value="HATPase_dom"/>
</dbReference>
<dbReference type="CDD" id="cd06225">
    <property type="entry name" value="HAMP"/>
    <property type="match status" value="1"/>
</dbReference>
<evidence type="ECO:0000256" key="1">
    <source>
        <dbReference type="ARBA" id="ARBA00000085"/>
    </source>
</evidence>
<comment type="subcellular location">
    <subcellularLocation>
        <location evidence="2">Cell membrane</location>
    </subcellularLocation>
</comment>
<evidence type="ECO:0000259" key="13">
    <source>
        <dbReference type="PROSITE" id="PS50885"/>
    </source>
</evidence>
<dbReference type="OrthoDB" id="9786919at2"/>
<dbReference type="Pfam" id="PF02518">
    <property type="entry name" value="HATPase_c"/>
    <property type="match status" value="1"/>
</dbReference>
<dbReference type="Gene3D" id="3.30.565.10">
    <property type="entry name" value="Histidine kinase-like ATPase, C-terminal domain"/>
    <property type="match status" value="1"/>
</dbReference>
<dbReference type="PANTHER" id="PTHR45436:SF5">
    <property type="entry name" value="SENSOR HISTIDINE KINASE TRCS"/>
    <property type="match status" value="1"/>
</dbReference>
<evidence type="ECO:0000259" key="12">
    <source>
        <dbReference type="PROSITE" id="PS50109"/>
    </source>
</evidence>
<keyword evidence="5" id="KW-0808">Transferase</keyword>
<evidence type="ECO:0000256" key="4">
    <source>
        <dbReference type="ARBA" id="ARBA00022553"/>
    </source>
</evidence>
<dbReference type="SUPFAM" id="SSF47384">
    <property type="entry name" value="Homodimeric domain of signal transducing histidine kinase"/>
    <property type="match status" value="1"/>
</dbReference>
<comment type="caution">
    <text evidence="14">The sequence shown here is derived from an EMBL/GenBank/DDBJ whole genome shotgun (WGS) entry which is preliminary data.</text>
</comment>
<protein>
    <recommendedName>
        <fullName evidence="3">histidine kinase</fullName>
        <ecNumber evidence="3">2.7.13.3</ecNumber>
    </recommendedName>
</protein>
<evidence type="ECO:0000256" key="2">
    <source>
        <dbReference type="ARBA" id="ARBA00004236"/>
    </source>
</evidence>
<evidence type="ECO:0000256" key="6">
    <source>
        <dbReference type="ARBA" id="ARBA00022692"/>
    </source>
</evidence>